<dbReference type="AlphaFoldDB" id="A0A240U1Q4"/>
<dbReference type="Pfam" id="PF14279">
    <property type="entry name" value="HNH_5"/>
    <property type="match status" value="1"/>
</dbReference>
<dbReference type="InterPro" id="IPR003615">
    <property type="entry name" value="HNH_nuc"/>
</dbReference>
<name>A0A240U1Q4_9BURK</name>
<proteinExistence type="predicted"/>
<dbReference type="InterPro" id="IPR029471">
    <property type="entry name" value="HNH_5"/>
</dbReference>
<organism evidence="2 3">
    <name type="scientific">Acidovorax carolinensis</name>
    <dbReference type="NCBI Taxonomy" id="553814"/>
    <lineage>
        <taxon>Bacteria</taxon>
        <taxon>Pseudomonadati</taxon>
        <taxon>Pseudomonadota</taxon>
        <taxon>Betaproteobacteria</taxon>
        <taxon>Burkholderiales</taxon>
        <taxon>Comamonadaceae</taxon>
        <taxon>Acidovorax</taxon>
    </lineage>
</organism>
<gene>
    <name evidence="2" type="ORF">CBP34_09065</name>
</gene>
<reference evidence="2 3" key="1">
    <citation type="submission" date="2017-05" db="EMBL/GenBank/DDBJ databases">
        <title>Polyphasic characterization of four soil-derived phenanthrene-degrading Acidovorax strains and proposal of Acidovorax phenanthrenivorans sp. nov.</title>
        <authorList>
            <person name="Singleton D.R."/>
            <person name="Lee J."/>
            <person name="Dickey A.N."/>
            <person name="Stroud A."/>
            <person name="Scholl E.H."/>
            <person name="Wright F.A."/>
            <person name="Aitken M.D."/>
        </authorList>
    </citation>
    <scope>NUCLEOTIDE SEQUENCE [LARGE SCALE GENOMIC DNA]</scope>
    <source>
        <strain evidence="2">NA3</strain>
    </source>
</reference>
<evidence type="ECO:0000259" key="1">
    <source>
        <dbReference type="SMART" id="SM00507"/>
    </source>
</evidence>
<keyword evidence="3" id="KW-1185">Reference proteome</keyword>
<sequence>MARKSLEKYPGQRNKEKRELFSQYPFRIIDRLYKKKFFNLFGNCCFKCGKLEKSTQEIGFPPNLCMDHHIPMALGGHLIPGNLVSLCRRCNGLKLDKSPSEFYKQEELERLQPLLDSQEELFKFSFDMDKWKNNKETYLIELGIEEEVVHAALHDEYSTNYIGDIELEGNRVEITITMDQESIEKSLDITSKKC</sequence>
<dbReference type="SMART" id="SM00507">
    <property type="entry name" value="HNHc"/>
    <property type="match status" value="1"/>
</dbReference>
<feature type="domain" description="HNH nuclease" evidence="1">
    <location>
        <begin position="33"/>
        <end position="92"/>
    </location>
</feature>
<dbReference type="Gene3D" id="1.10.30.50">
    <property type="match status" value="1"/>
</dbReference>
<dbReference type="Proteomes" id="UP000194432">
    <property type="component" value="Chromosome 1"/>
</dbReference>
<protein>
    <recommendedName>
        <fullName evidence="1">HNH nuclease domain-containing protein</fullName>
    </recommendedName>
</protein>
<dbReference type="EMBL" id="CP021361">
    <property type="protein sequence ID" value="ART51776.1"/>
    <property type="molecule type" value="Genomic_DNA"/>
</dbReference>
<accession>A0A240U1Q4</accession>
<evidence type="ECO:0000313" key="2">
    <source>
        <dbReference type="EMBL" id="ART51776.1"/>
    </source>
</evidence>
<dbReference type="KEGG" id="acin:CBP34_09065"/>
<dbReference type="RefSeq" id="WP_094097827.1">
    <property type="nucleotide sequence ID" value="NZ_CP021361.1"/>
</dbReference>
<dbReference type="CDD" id="cd00085">
    <property type="entry name" value="HNHc"/>
    <property type="match status" value="1"/>
</dbReference>
<evidence type="ECO:0000313" key="3">
    <source>
        <dbReference type="Proteomes" id="UP000194432"/>
    </source>
</evidence>